<evidence type="ECO:0008006" key="5">
    <source>
        <dbReference type="Google" id="ProtNLM"/>
    </source>
</evidence>
<protein>
    <recommendedName>
        <fullName evidence="5">Secreted protein</fullName>
    </recommendedName>
</protein>
<feature type="region of interest" description="Disordered" evidence="1">
    <location>
        <begin position="60"/>
        <end position="79"/>
    </location>
</feature>
<feature type="region of interest" description="Disordered" evidence="1">
    <location>
        <begin position="1"/>
        <end position="20"/>
    </location>
</feature>
<dbReference type="EMBL" id="FNFF01000018">
    <property type="protein sequence ID" value="SDL10163.1"/>
    <property type="molecule type" value="Genomic_DNA"/>
</dbReference>
<gene>
    <name evidence="3" type="ORF">SAMN05421806_11896</name>
</gene>
<evidence type="ECO:0000313" key="3">
    <source>
        <dbReference type="EMBL" id="SDL10163.1"/>
    </source>
</evidence>
<evidence type="ECO:0000256" key="1">
    <source>
        <dbReference type="SAM" id="MobiDB-lite"/>
    </source>
</evidence>
<keyword evidence="2" id="KW-0812">Transmembrane</keyword>
<keyword evidence="2" id="KW-1133">Transmembrane helix</keyword>
<dbReference type="OrthoDB" id="3853749at2"/>
<evidence type="ECO:0000256" key="2">
    <source>
        <dbReference type="SAM" id="Phobius"/>
    </source>
</evidence>
<accession>A0A1G9HCE1</accession>
<dbReference type="STRING" id="417292.SAMN05421806_11896"/>
<dbReference type="Proteomes" id="UP000199155">
    <property type="component" value="Unassembled WGS sequence"/>
</dbReference>
<dbReference type="RefSeq" id="WP_093616343.1">
    <property type="nucleotide sequence ID" value="NZ_FNFF01000018.1"/>
</dbReference>
<reference evidence="3 4" key="1">
    <citation type="submission" date="2016-10" db="EMBL/GenBank/DDBJ databases">
        <authorList>
            <person name="de Groot N.N."/>
        </authorList>
    </citation>
    <scope>NUCLEOTIDE SEQUENCE [LARGE SCALE GENOMIC DNA]</scope>
    <source>
        <strain evidence="3 4">CGMCC 4.5727</strain>
    </source>
</reference>
<feature type="compositionally biased region" description="Basic and acidic residues" evidence="1">
    <location>
        <begin position="67"/>
        <end position="79"/>
    </location>
</feature>
<keyword evidence="4" id="KW-1185">Reference proteome</keyword>
<sequence length="262" mass="28219">MNEVPETLTAGPERPERGSGRGRRIVALVLPAVVVLGAVGGAAFHVRSTVDRADTTVTTRHWGTHKSGKDPAADAHRGRHDTELSKLLLPVPVGYRLGPDIDENGNDSSLTGKQATARLKAAGRGLTGQQRRQFNQRVEKFGVEGVAGRSYVEEQAGMVVETTLTKAKDSKALRQLQSFMTDLLKVLPGSKKGPKVEGHPGVRCTLVPGDKDEPVDDLFCSAQVKGVYVSFYAYGPKPMSTTEAARLLKKQLDHIDAPGEYV</sequence>
<proteinExistence type="predicted"/>
<name>A0A1G9HCE1_9ACTN</name>
<evidence type="ECO:0000313" key="4">
    <source>
        <dbReference type="Proteomes" id="UP000199155"/>
    </source>
</evidence>
<feature type="transmembrane region" description="Helical" evidence="2">
    <location>
        <begin position="25"/>
        <end position="46"/>
    </location>
</feature>
<dbReference type="AlphaFoldDB" id="A0A1G9HCE1"/>
<keyword evidence="2" id="KW-0472">Membrane</keyword>
<organism evidence="3 4">
    <name type="scientific">Streptomyces indicus</name>
    <dbReference type="NCBI Taxonomy" id="417292"/>
    <lineage>
        <taxon>Bacteria</taxon>
        <taxon>Bacillati</taxon>
        <taxon>Actinomycetota</taxon>
        <taxon>Actinomycetes</taxon>
        <taxon>Kitasatosporales</taxon>
        <taxon>Streptomycetaceae</taxon>
        <taxon>Streptomyces</taxon>
    </lineage>
</organism>